<dbReference type="SUPFAM" id="SSF55083">
    <property type="entry name" value="6-hydroxymethyl-7,8-dihydropterin pyrophosphokinase, HPPK"/>
    <property type="match status" value="1"/>
</dbReference>
<evidence type="ECO:0000256" key="1">
    <source>
        <dbReference type="ARBA" id="ARBA00005051"/>
    </source>
</evidence>
<keyword evidence="7" id="KW-0418">Kinase</keyword>
<dbReference type="CDD" id="cd00483">
    <property type="entry name" value="HPPK"/>
    <property type="match status" value="1"/>
</dbReference>
<comment type="function">
    <text evidence="10">Catalyzes the transfer of pyrophosphate from adenosine triphosphate (ATP) to 6-hydroxymethyl-7,8-dihydropterin, an enzymatic step in folate biosynthesis pathway.</text>
</comment>
<accession>A0A512DJR2</accession>
<evidence type="ECO:0000256" key="9">
    <source>
        <dbReference type="ARBA" id="ARBA00022909"/>
    </source>
</evidence>
<keyword evidence="5" id="KW-0808">Transferase</keyword>
<evidence type="ECO:0000313" key="14">
    <source>
        <dbReference type="EMBL" id="GEO36714.1"/>
    </source>
</evidence>
<dbReference type="NCBIfam" id="TIGR01498">
    <property type="entry name" value="folK"/>
    <property type="match status" value="1"/>
</dbReference>
<feature type="domain" description="7,8-dihydro-6-hydroxymethylpterin-pyrophosphokinase" evidence="13">
    <location>
        <begin position="4"/>
        <end position="136"/>
    </location>
</feature>
<evidence type="ECO:0000256" key="12">
    <source>
        <dbReference type="ARBA" id="ARBA00033413"/>
    </source>
</evidence>
<organism evidence="14 15">
    <name type="scientific">Skermanella aerolata</name>
    <dbReference type="NCBI Taxonomy" id="393310"/>
    <lineage>
        <taxon>Bacteria</taxon>
        <taxon>Pseudomonadati</taxon>
        <taxon>Pseudomonadota</taxon>
        <taxon>Alphaproteobacteria</taxon>
        <taxon>Rhodospirillales</taxon>
        <taxon>Azospirillaceae</taxon>
        <taxon>Skermanella</taxon>
    </lineage>
</organism>
<evidence type="ECO:0000313" key="15">
    <source>
        <dbReference type="Proteomes" id="UP000321523"/>
    </source>
</evidence>
<comment type="similarity">
    <text evidence="2">Belongs to the HPPK family.</text>
</comment>
<dbReference type="GO" id="GO:0016301">
    <property type="term" value="F:kinase activity"/>
    <property type="evidence" value="ECO:0007669"/>
    <property type="project" value="UniProtKB-KW"/>
</dbReference>
<keyword evidence="8" id="KW-0067">ATP-binding</keyword>
<dbReference type="Gene3D" id="3.30.70.560">
    <property type="entry name" value="7,8-Dihydro-6-hydroxymethylpterin-pyrophosphokinase HPPK"/>
    <property type="match status" value="1"/>
</dbReference>
<dbReference type="PANTHER" id="PTHR43071">
    <property type="entry name" value="2-AMINO-4-HYDROXY-6-HYDROXYMETHYLDIHYDROPTERIDINE PYROPHOSPHOKINASE"/>
    <property type="match status" value="1"/>
</dbReference>
<evidence type="ECO:0000256" key="5">
    <source>
        <dbReference type="ARBA" id="ARBA00022679"/>
    </source>
</evidence>
<dbReference type="Proteomes" id="UP000321523">
    <property type="component" value="Unassembled WGS sequence"/>
</dbReference>
<keyword evidence="15" id="KW-1185">Reference proteome</keyword>
<name>A0A512DJR2_9PROT</name>
<dbReference type="GO" id="GO:0003848">
    <property type="term" value="F:2-amino-4-hydroxy-6-hydroxymethyldihydropteridine diphosphokinase activity"/>
    <property type="evidence" value="ECO:0007669"/>
    <property type="project" value="UniProtKB-EC"/>
</dbReference>
<dbReference type="GO" id="GO:0005524">
    <property type="term" value="F:ATP binding"/>
    <property type="evidence" value="ECO:0007669"/>
    <property type="project" value="UniProtKB-KW"/>
</dbReference>
<evidence type="ECO:0000256" key="7">
    <source>
        <dbReference type="ARBA" id="ARBA00022777"/>
    </source>
</evidence>
<evidence type="ECO:0000256" key="2">
    <source>
        <dbReference type="ARBA" id="ARBA00005810"/>
    </source>
</evidence>
<reference evidence="14 15" key="1">
    <citation type="submission" date="2019-07" db="EMBL/GenBank/DDBJ databases">
        <title>Whole genome shotgun sequence of Skermanella aerolata NBRC 106429.</title>
        <authorList>
            <person name="Hosoyama A."/>
            <person name="Uohara A."/>
            <person name="Ohji S."/>
            <person name="Ichikawa N."/>
        </authorList>
    </citation>
    <scope>NUCLEOTIDE SEQUENCE [LARGE SCALE GENOMIC DNA]</scope>
    <source>
        <strain evidence="14 15">NBRC 106429</strain>
    </source>
</reference>
<dbReference type="AlphaFoldDB" id="A0A512DJR2"/>
<dbReference type="GO" id="GO:0046654">
    <property type="term" value="P:tetrahydrofolate biosynthetic process"/>
    <property type="evidence" value="ECO:0007669"/>
    <property type="project" value="UniProtKB-UniPathway"/>
</dbReference>
<evidence type="ECO:0000259" key="13">
    <source>
        <dbReference type="Pfam" id="PF01288"/>
    </source>
</evidence>
<dbReference type="GO" id="GO:0046656">
    <property type="term" value="P:folic acid biosynthetic process"/>
    <property type="evidence" value="ECO:0007669"/>
    <property type="project" value="UniProtKB-KW"/>
</dbReference>
<dbReference type="RefSeq" id="WP_052830835.1">
    <property type="nucleotide sequence ID" value="NZ_BJYZ01000003.1"/>
</dbReference>
<dbReference type="OrthoDB" id="9808041at2"/>
<dbReference type="EMBL" id="BJYZ01000003">
    <property type="protein sequence ID" value="GEO36714.1"/>
    <property type="molecule type" value="Genomic_DNA"/>
</dbReference>
<gene>
    <name evidence="14" type="ORF">SAE02_08620</name>
</gene>
<comment type="caution">
    <text evidence="14">The sequence shown here is derived from an EMBL/GenBank/DDBJ whole genome shotgun (WGS) entry which is preliminary data.</text>
</comment>
<comment type="pathway">
    <text evidence="1">Cofactor biosynthesis; tetrahydrofolate biosynthesis; 2-amino-4-hydroxy-6-hydroxymethyl-7,8-dihydropteridine diphosphate from 7,8-dihydroneopterin triphosphate: step 4/4.</text>
</comment>
<evidence type="ECO:0000256" key="6">
    <source>
        <dbReference type="ARBA" id="ARBA00022741"/>
    </source>
</evidence>
<dbReference type="EC" id="2.7.6.3" evidence="3"/>
<dbReference type="UniPathway" id="UPA00077">
    <property type="reaction ID" value="UER00155"/>
</dbReference>
<sequence>MILIALGSNLSSDAYGSPQDICVAAVEAVEKHGVTVTAKSRWFRTAPVPVSDQPWFVNGVIAVETFLPPADLLGLLHHVEAEFGRTRTIRNEARILDLDLLAYDDEVFSEASGPIIPHPRLHERAFVLLPLADVAPDWRHPVTGAGIADLISALPADQRAEPVAQEMED</sequence>
<evidence type="ECO:0000256" key="11">
    <source>
        <dbReference type="ARBA" id="ARBA00029766"/>
    </source>
</evidence>
<proteinExistence type="inferred from homology"/>
<evidence type="ECO:0000256" key="8">
    <source>
        <dbReference type="ARBA" id="ARBA00022840"/>
    </source>
</evidence>
<dbReference type="InterPro" id="IPR035907">
    <property type="entry name" value="Hppk_sf"/>
</dbReference>
<evidence type="ECO:0000256" key="3">
    <source>
        <dbReference type="ARBA" id="ARBA00013253"/>
    </source>
</evidence>
<keyword evidence="6" id="KW-0547">Nucleotide-binding</keyword>
<evidence type="ECO:0000256" key="4">
    <source>
        <dbReference type="ARBA" id="ARBA00016218"/>
    </source>
</evidence>
<dbReference type="Pfam" id="PF01288">
    <property type="entry name" value="HPPK"/>
    <property type="match status" value="1"/>
</dbReference>
<dbReference type="InterPro" id="IPR000550">
    <property type="entry name" value="Hppk"/>
</dbReference>
<evidence type="ECO:0000256" key="10">
    <source>
        <dbReference type="ARBA" id="ARBA00029409"/>
    </source>
</evidence>
<protein>
    <recommendedName>
        <fullName evidence="4">2-amino-4-hydroxy-6-hydroxymethyldihydropteridine pyrophosphokinase</fullName>
        <ecNumber evidence="3">2.7.6.3</ecNumber>
    </recommendedName>
    <alternativeName>
        <fullName evidence="11">6-hydroxymethyl-7,8-dihydropterin pyrophosphokinase</fullName>
    </alternativeName>
    <alternativeName>
        <fullName evidence="12">7,8-dihydro-6-hydroxymethylpterin-pyrophosphokinase</fullName>
    </alternativeName>
</protein>
<dbReference type="PANTHER" id="PTHR43071:SF1">
    <property type="entry name" value="2-AMINO-4-HYDROXY-6-HYDROXYMETHYLDIHYDROPTERIDINE PYROPHOSPHOKINASE"/>
    <property type="match status" value="1"/>
</dbReference>
<keyword evidence="9" id="KW-0289">Folate biosynthesis</keyword>